<dbReference type="EMBL" id="JBHILJ010000040">
    <property type="protein sequence ID" value="MFB5738770.1"/>
    <property type="molecule type" value="Genomic_DNA"/>
</dbReference>
<evidence type="ECO:0008006" key="3">
    <source>
        <dbReference type="Google" id="ProtNLM"/>
    </source>
</evidence>
<reference evidence="1 2" key="1">
    <citation type="submission" date="2024-09" db="EMBL/GenBank/DDBJ databases">
        <title>Taxonomic and Genotyping Characterization of Leptospira Strains isolated from Multiple Sources in Colombia highlights the importance of intermediate species.</title>
        <authorList>
            <person name="Torres Higuera L."/>
            <person name="Rojas Tapias D."/>
            <person name="Jimenez Velasquez S."/>
            <person name="Renjifo Ibanez C."/>
        </authorList>
    </citation>
    <scope>NUCLEOTIDE SEQUENCE [LARGE SCALE GENOMIC DNA]</scope>
    <source>
        <strain evidence="1 2">Lep080</strain>
    </source>
</reference>
<dbReference type="RefSeq" id="WP_375517879.1">
    <property type="nucleotide sequence ID" value="NZ_JBHILI010000025.1"/>
</dbReference>
<dbReference type="Proteomes" id="UP001580391">
    <property type="component" value="Unassembled WGS sequence"/>
</dbReference>
<comment type="caution">
    <text evidence="1">The sequence shown here is derived from an EMBL/GenBank/DDBJ whole genome shotgun (WGS) entry which is preliminary data.</text>
</comment>
<organism evidence="1 2">
    <name type="scientific">Leptospira wolffii</name>
    <dbReference type="NCBI Taxonomy" id="409998"/>
    <lineage>
        <taxon>Bacteria</taxon>
        <taxon>Pseudomonadati</taxon>
        <taxon>Spirochaetota</taxon>
        <taxon>Spirochaetia</taxon>
        <taxon>Leptospirales</taxon>
        <taxon>Leptospiraceae</taxon>
        <taxon>Leptospira</taxon>
    </lineage>
</organism>
<proteinExistence type="predicted"/>
<evidence type="ECO:0000313" key="1">
    <source>
        <dbReference type="EMBL" id="MFB5738770.1"/>
    </source>
</evidence>
<protein>
    <recommendedName>
        <fullName evidence="3">Restriction endonuclease type IV Mrr domain-containing protein</fullName>
    </recommendedName>
</protein>
<gene>
    <name evidence="1" type="ORF">ACE5IX_19835</name>
</gene>
<sequence>MKEDILEQIAEDYFISIQGNFTKHNLKFRPREGSLGHNRKYDSVHSDIDLIVINTKEKNSITVVSCKSWQEGFNANLASQEIEKAIEGQPEKVTGKRDYWCYFRELCINRWTDSFVSTLRRELSISEKNRFTLNYIILCTKLTPKSVLSKDALSKSRILKEYFRKFQVEINLEIVTIDKYIRKLVAKIENSPTNAVESTHLSRTLQLLMASGYKVSSN</sequence>
<name>A0ABV5BTY0_9LEPT</name>
<evidence type="ECO:0000313" key="2">
    <source>
        <dbReference type="Proteomes" id="UP001580391"/>
    </source>
</evidence>
<accession>A0ABV5BTY0</accession>
<keyword evidence="2" id="KW-1185">Reference proteome</keyword>